<dbReference type="EMBL" id="RBZM01000006">
    <property type="protein sequence ID" value="RKP53179.1"/>
    <property type="molecule type" value="Genomic_DNA"/>
</dbReference>
<accession>A0A494XYM5</accession>
<name>A0A494XYM5_9BACL</name>
<organism evidence="1 2">
    <name type="scientific">Cohnella endophytica</name>
    <dbReference type="NCBI Taxonomy" id="2419778"/>
    <lineage>
        <taxon>Bacteria</taxon>
        <taxon>Bacillati</taxon>
        <taxon>Bacillota</taxon>
        <taxon>Bacilli</taxon>
        <taxon>Bacillales</taxon>
        <taxon>Paenibacillaceae</taxon>
        <taxon>Cohnella</taxon>
    </lineage>
</organism>
<dbReference type="RefSeq" id="WP_120977923.1">
    <property type="nucleotide sequence ID" value="NZ_RBZM01000006.1"/>
</dbReference>
<dbReference type="Proteomes" id="UP000282076">
    <property type="component" value="Unassembled WGS sequence"/>
</dbReference>
<sequence length="152" mass="17629">MEEEKEDNRRESVRFGFNVPLFAELSLRSVNGSEVGSRSQRVMLNNVGMGGCCFVTFLQLPVREDVEWFLKMRLGNYSLSLRGIIVYRNEVEGYQSYGAKWVLTGLERQALQYRLNEYVRNVLVSSPHIHTLYKKLSARNDDSEFRHLDVSS</sequence>
<comment type="caution">
    <text evidence="1">The sequence shown here is derived from an EMBL/GenBank/DDBJ whole genome shotgun (WGS) entry which is preliminary data.</text>
</comment>
<proteinExistence type="predicted"/>
<evidence type="ECO:0000313" key="2">
    <source>
        <dbReference type="Proteomes" id="UP000282076"/>
    </source>
</evidence>
<protein>
    <submittedName>
        <fullName evidence="1">PilZ domain-containing protein</fullName>
    </submittedName>
</protein>
<keyword evidence="2" id="KW-1185">Reference proteome</keyword>
<dbReference type="OrthoDB" id="2678592at2"/>
<gene>
    <name evidence="1" type="ORF">D7Z26_15745</name>
</gene>
<dbReference type="AlphaFoldDB" id="A0A494XYM5"/>
<evidence type="ECO:0000313" key="1">
    <source>
        <dbReference type="EMBL" id="RKP53179.1"/>
    </source>
</evidence>
<reference evidence="1 2" key="1">
    <citation type="submission" date="2018-10" db="EMBL/GenBank/DDBJ databases">
        <title>Cohnella sp. M2MS4P-1, whole genome shotgun sequence.</title>
        <authorList>
            <person name="Tuo L."/>
        </authorList>
    </citation>
    <scope>NUCLEOTIDE SEQUENCE [LARGE SCALE GENOMIC DNA]</scope>
    <source>
        <strain evidence="1 2">M2MS4P-1</strain>
    </source>
</reference>